<feature type="region of interest" description="Disordered" evidence="1">
    <location>
        <begin position="124"/>
        <end position="212"/>
    </location>
</feature>
<sequence length="334" mass="34264">MHSRLLRLVGGSTVWMLGACGAKPTEVELQLFPCDLVSGAPTSVSLQIQNYGADGAIGEPLSKTFPIADPGVFDDGFATVGFTPPAGTLSADITVTWIAGDEMVQAIYNEPVPPLGEVMALGKDECEGAPGTTSTPTTMDPTTAGPGTSESSTSTESGTTTTTDPTETTSTSTTETTSTSSSTTDETTTTTTSTTDTTDTTMGTSGGPMEGDDCPLENSAVCDAGPGVLGKVLHCQMGKWVVNNSLCSADSCGETGFANPQVAGCVGTLQAWYCACADTPKSECSMGMESQCGEPTGDGVKVELCIEDAGQTYYYVSVCPNCEEVDGEPLCLLR</sequence>
<reference evidence="3" key="1">
    <citation type="submission" date="2016-10" db="EMBL/GenBank/DDBJ databases">
        <authorList>
            <person name="Varghese N."/>
            <person name="Submissions S."/>
        </authorList>
    </citation>
    <scope>NUCLEOTIDE SEQUENCE [LARGE SCALE GENOMIC DNA]</scope>
    <source>
        <strain evidence="3">ATCC 25963</strain>
    </source>
</reference>
<evidence type="ECO:0000313" key="3">
    <source>
        <dbReference type="Proteomes" id="UP000199400"/>
    </source>
</evidence>
<proteinExistence type="predicted"/>
<dbReference type="STRING" id="54.SAMN02745121_02739"/>
<evidence type="ECO:0000313" key="2">
    <source>
        <dbReference type="EMBL" id="SFE02634.1"/>
    </source>
</evidence>
<dbReference type="PROSITE" id="PS51257">
    <property type="entry name" value="PROKAR_LIPOPROTEIN"/>
    <property type="match status" value="1"/>
</dbReference>
<keyword evidence="3" id="KW-1185">Reference proteome</keyword>
<dbReference type="Proteomes" id="UP000199400">
    <property type="component" value="Unassembled WGS sequence"/>
</dbReference>
<accession>A0A1I1X5D9</accession>
<dbReference type="RefSeq" id="WP_143140479.1">
    <property type="nucleotide sequence ID" value="NZ_FOMX01000007.1"/>
</dbReference>
<feature type="compositionally biased region" description="Low complexity" evidence="1">
    <location>
        <begin position="128"/>
        <end position="203"/>
    </location>
</feature>
<organism evidence="2 3">
    <name type="scientific">Nannocystis exedens</name>
    <dbReference type="NCBI Taxonomy" id="54"/>
    <lineage>
        <taxon>Bacteria</taxon>
        <taxon>Pseudomonadati</taxon>
        <taxon>Myxococcota</taxon>
        <taxon>Polyangia</taxon>
        <taxon>Nannocystales</taxon>
        <taxon>Nannocystaceae</taxon>
        <taxon>Nannocystis</taxon>
    </lineage>
</organism>
<evidence type="ECO:0000256" key="1">
    <source>
        <dbReference type="SAM" id="MobiDB-lite"/>
    </source>
</evidence>
<gene>
    <name evidence="2" type="ORF">SAMN02745121_02739</name>
</gene>
<name>A0A1I1X5D9_9BACT</name>
<dbReference type="AlphaFoldDB" id="A0A1I1X5D9"/>
<protein>
    <submittedName>
        <fullName evidence="2">Uncharacterized protein</fullName>
    </submittedName>
</protein>
<dbReference type="EMBL" id="FOMX01000007">
    <property type="protein sequence ID" value="SFE02634.1"/>
    <property type="molecule type" value="Genomic_DNA"/>
</dbReference>